<comment type="caution">
    <text evidence="1">The sequence shown here is derived from an EMBL/GenBank/DDBJ whole genome shotgun (WGS) entry which is preliminary data.</text>
</comment>
<evidence type="ECO:0008006" key="3">
    <source>
        <dbReference type="Google" id="ProtNLM"/>
    </source>
</evidence>
<dbReference type="PANTHER" id="PTHR42085">
    <property type="entry name" value="F-BOX DOMAIN-CONTAINING PROTEIN"/>
    <property type="match status" value="1"/>
</dbReference>
<dbReference type="InterPro" id="IPR038883">
    <property type="entry name" value="AN11006-like"/>
</dbReference>
<evidence type="ECO:0000313" key="1">
    <source>
        <dbReference type="EMBL" id="KAK6956702.1"/>
    </source>
</evidence>
<evidence type="ECO:0000313" key="2">
    <source>
        <dbReference type="Proteomes" id="UP001369815"/>
    </source>
</evidence>
<organism evidence="1 2">
    <name type="scientific">Daldinia eschscholtzii</name>
    <dbReference type="NCBI Taxonomy" id="292717"/>
    <lineage>
        <taxon>Eukaryota</taxon>
        <taxon>Fungi</taxon>
        <taxon>Dikarya</taxon>
        <taxon>Ascomycota</taxon>
        <taxon>Pezizomycotina</taxon>
        <taxon>Sordariomycetes</taxon>
        <taxon>Xylariomycetidae</taxon>
        <taxon>Xylariales</taxon>
        <taxon>Hypoxylaceae</taxon>
        <taxon>Daldinia</taxon>
    </lineage>
</organism>
<keyword evidence="2" id="KW-1185">Reference proteome</keyword>
<name>A0AAX6MX01_9PEZI</name>
<dbReference type="AlphaFoldDB" id="A0AAX6MX01"/>
<dbReference type="Proteomes" id="UP001369815">
    <property type="component" value="Unassembled WGS sequence"/>
</dbReference>
<reference evidence="1 2" key="1">
    <citation type="journal article" date="2024" name="Front Chem Biol">
        <title>Unveiling the potential of Daldinia eschscholtzii MFLUCC 19-0629 through bioactivity and bioinformatics studies for enhanced sustainable agriculture production.</title>
        <authorList>
            <person name="Brooks S."/>
            <person name="Weaver J.A."/>
            <person name="Klomchit A."/>
            <person name="Alharthi S.A."/>
            <person name="Onlamun T."/>
            <person name="Nurani R."/>
            <person name="Vong T.K."/>
            <person name="Alberti F."/>
            <person name="Greco C."/>
        </authorList>
    </citation>
    <scope>NUCLEOTIDE SEQUENCE [LARGE SCALE GENOMIC DNA]</scope>
    <source>
        <strain evidence="1">MFLUCC 19-0629</strain>
    </source>
</reference>
<dbReference type="PANTHER" id="PTHR42085:SF2">
    <property type="entry name" value="F-BOX DOMAIN-CONTAINING PROTEIN"/>
    <property type="match status" value="1"/>
</dbReference>
<gene>
    <name evidence="1" type="ORF">Daesc_001981</name>
</gene>
<sequence length="368" mass="42297">MGVSLQQAEDWERLESHTDPIRGYFATERTKSWETRLEEYHKRVAAVAGDETDGFQVEIRRRRRERIGTEFHGFMSLPRELRDMIYKYLLIKSLVLVSQGPNSPRGARSTSCHKFWNSFRYYYPRYRGLNTEDQKPAGPIGLICGVSRKVHEEAVAVFYGCNRFVFPCDTRSLPLTLNFSGITSGEVYDRYISLYFPAVRDVSYTFDMRGIAFSPYPRSSLILADPSLGDEPDPGPLDPARYMMALHDQARVDLLVSWTTNIFSSLEKLKLDRLELSFEECYCPMGCCRLVGNVLRMLSTTYFSKGPPKIIEITGWIDEDEKEWIRKPLASLGVKENSVEVRFIGRSLKEFTSLRGLQGRGDGIVWLQ</sequence>
<accession>A0AAX6MX01</accession>
<proteinExistence type="predicted"/>
<protein>
    <recommendedName>
        <fullName evidence="3">F-box domain-containing protein</fullName>
    </recommendedName>
</protein>
<dbReference type="EMBL" id="JBANMG010000002">
    <property type="protein sequence ID" value="KAK6956702.1"/>
    <property type="molecule type" value="Genomic_DNA"/>
</dbReference>